<keyword evidence="1" id="KW-0812">Transmembrane</keyword>
<sequence>MRRVKYLARPEPRPAAPRFSRACPACRRGALTLERPTMFDFLMLAGGLAFFLVAIGYGVLCERL</sequence>
<organism evidence="2 3">
    <name type="scientific">Labrys wisconsinensis</name>
    <dbReference type="NCBI Taxonomy" id="425677"/>
    <lineage>
        <taxon>Bacteria</taxon>
        <taxon>Pseudomonadati</taxon>
        <taxon>Pseudomonadota</taxon>
        <taxon>Alphaproteobacteria</taxon>
        <taxon>Hyphomicrobiales</taxon>
        <taxon>Xanthobacteraceae</taxon>
        <taxon>Labrys</taxon>
    </lineage>
</organism>
<name>A0ABU0J9J8_9HYPH</name>
<evidence type="ECO:0008006" key="4">
    <source>
        <dbReference type="Google" id="ProtNLM"/>
    </source>
</evidence>
<evidence type="ECO:0000313" key="3">
    <source>
        <dbReference type="Proteomes" id="UP001242480"/>
    </source>
</evidence>
<comment type="caution">
    <text evidence="2">The sequence shown here is derived from an EMBL/GenBank/DDBJ whole genome shotgun (WGS) entry which is preliminary data.</text>
</comment>
<reference evidence="2 3" key="1">
    <citation type="submission" date="2023-07" db="EMBL/GenBank/DDBJ databases">
        <title>Genomic Encyclopedia of Type Strains, Phase IV (KMG-IV): sequencing the most valuable type-strain genomes for metagenomic binning, comparative biology and taxonomic classification.</title>
        <authorList>
            <person name="Goeker M."/>
        </authorList>
    </citation>
    <scope>NUCLEOTIDE SEQUENCE [LARGE SCALE GENOMIC DNA]</scope>
    <source>
        <strain evidence="2 3">DSM 19619</strain>
    </source>
</reference>
<evidence type="ECO:0000313" key="2">
    <source>
        <dbReference type="EMBL" id="MDQ0470952.1"/>
    </source>
</evidence>
<dbReference type="Proteomes" id="UP001242480">
    <property type="component" value="Unassembled WGS sequence"/>
</dbReference>
<keyword evidence="3" id="KW-1185">Reference proteome</keyword>
<dbReference type="EMBL" id="JAUSVX010000007">
    <property type="protein sequence ID" value="MDQ0470952.1"/>
    <property type="molecule type" value="Genomic_DNA"/>
</dbReference>
<protein>
    <recommendedName>
        <fullName evidence="4">Potassium-transporting ATPase subunit F</fullName>
    </recommendedName>
</protein>
<feature type="transmembrane region" description="Helical" evidence="1">
    <location>
        <begin position="41"/>
        <end position="60"/>
    </location>
</feature>
<evidence type="ECO:0000256" key="1">
    <source>
        <dbReference type="SAM" id="Phobius"/>
    </source>
</evidence>
<keyword evidence="1" id="KW-1133">Transmembrane helix</keyword>
<keyword evidence="1" id="KW-0472">Membrane</keyword>
<accession>A0ABU0J9J8</accession>
<dbReference type="RefSeq" id="WP_307275326.1">
    <property type="nucleotide sequence ID" value="NZ_JAUSVX010000007.1"/>
</dbReference>
<gene>
    <name evidence="2" type="ORF">QO011_003971</name>
</gene>
<proteinExistence type="predicted"/>